<keyword evidence="8" id="KW-1185">Reference proteome</keyword>
<accession>A0ABW5R1U5</accession>
<dbReference type="InterPro" id="IPR009057">
    <property type="entry name" value="Homeodomain-like_sf"/>
</dbReference>
<feature type="domain" description="HTH tetR-type" evidence="6">
    <location>
        <begin position="62"/>
        <end position="122"/>
    </location>
</feature>
<name>A0ABW5R1U5_9BACL</name>
<keyword evidence="1" id="KW-0678">Repressor</keyword>
<gene>
    <name evidence="7" type="ORF">ACFSW5_20990</name>
</gene>
<dbReference type="RefSeq" id="WP_379277486.1">
    <property type="nucleotide sequence ID" value="NZ_JBHUGT010000042.1"/>
</dbReference>
<dbReference type="Gene3D" id="1.10.357.10">
    <property type="entry name" value="Tetracycline Repressor, domain 2"/>
    <property type="match status" value="2"/>
</dbReference>
<dbReference type="InterPro" id="IPR050109">
    <property type="entry name" value="HTH-type_TetR-like_transc_reg"/>
</dbReference>
<dbReference type="Proteomes" id="UP001597493">
    <property type="component" value="Unassembled WGS sequence"/>
</dbReference>
<proteinExistence type="predicted"/>
<dbReference type="InterPro" id="IPR001647">
    <property type="entry name" value="HTH_TetR"/>
</dbReference>
<dbReference type="Pfam" id="PF00440">
    <property type="entry name" value="TetR_N"/>
    <property type="match status" value="1"/>
</dbReference>
<dbReference type="PROSITE" id="PS50977">
    <property type="entry name" value="HTH_TETR_2"/>
    <property type="match status" value="1"/>
</dbReference>
<protein>
    <submittedName>
        <fullName evidence="7">TetR/AcrR family transcriptional regulator</fullName>
    </submittedName>
</protein>
<evidence type="ECO:0000256" key="1">
    <source>
        <dbReference type="ARBA" id="ARBA00022491"/>
    </source>
</evidence>
<evidence type="ECO:0000256" key="4">
    <source>
        <dbReference type="ARBA" id="ARBA00023163"/>
    </source>
</evidence>
<dbReference type="SUPFAM" id="SSF46689">
    <property type="entry name" value="Homeodomain-like"/>
    <property type="match status" value="2"/>
</dbReference>
<keyword evidence="4" id="KW-0804">Transcription</keyword>
<evidence type="ECO:0000313" key="8">
    <source>
        <dbReference type="Proteomes" id="UP001597493"/>
    </source>
</evidence>
<evidence type="ECO:0000256" key="5">
    <source>
        <dbReference type="PROSITE-ProRule" id="PRU00335"/>
    </source>
</evidence>
<organism evidence="7 8">
    <name type="scientific">Paenibacillus thailandensis</name>
    <dbReference type="NCBI Taxonomy" id="393250"/>
    <lineage>
        <taxon>Bacteria</taxon>
        <taxon>Bacillati</taxon>
        <taxon>Bacillota</taxon>
        <taxon>Bacilli</taxon>
        <taxon>Bacillales</taxon>
        <taxon>Paenibacillaceae</taxon>
        <taxon>Paenibacillus</taxon>
    </lineage>
</organism>
<dbReference type="PRINTS" id="PR00455">
    <property type="entry name" value="HTHTETR"/>
</dbReference>
<dbReference type="Pfam" id="PF13977">
    <property type="entry name" value="TetR_C_6"/>
    <property type="match status" value="1"/>
</dbReference>
<dbReference type="PROSITE" id="PS01081">
    <property type="entry name" value="HTH_TETR_1"/>
    <property type="match status" value="1"/>
</dbReference>
<feature type="DNA-binding region" description="H-T-H motif" evidence="5">
    <location>
        <begin position="85"/>
        <end position="104"/>
    </location>
</feature>
<evidence type="ECO:0000259" key="6">
    <source>
        <dbReference type="PROSITE" id="PS50977"/>
    </source>
</evidence>
<evidence type="ECO:0000256" key="2">
    <source>
        <dbReference type="ARBA" id="ARBA00023015"/>
    </source>
</evidence>
<evidence type="ECO:0000313" key="7">
    <source>
        <dbReference type="EMBL" id="MFD2662739.1"/>
    </source>
</evidence>
<sequence>MRSSENILKAVDALAERLPRDKITFAEIAKEANVHWTTVQRHFGGKAALKAYLLRHHLQPGADTKSKILISARRVFARHGYDGATLDLVAHDAGLTKGAVYWHFSSKSDLFLALCEQSLSKLMRELPKQAQQAAASPNPLEALQLLLESEFQSCEKESGERPLLFFEFVANSREPEVRHKLSEAFTALLLGTADVMKDLQRQGLVHERPDPHALSVVLHSLINGIVLMWLLAPDQVSFKTLSQQCSQILWHGIRPHNRID</sequence>
<dbReference type="InterPro" id="IPR039538">
    <property type="entry name" value="BetI_C"/>
</dbReference>
<dbReference type="SUPFAM" id="SSF48498">
    <property type="entry name" value="Tetracyclin repressor-like, C-terminal domain"/>
    <property type="match status" value="1"/>
</dbReference>
<dbReference type="InterPro" id="IPR036271">
    <property type="entry name" value="Tet_transcr_reg_TetR-rel_C_sf"/>
</dbReference>
<keyword evidence="2" id="KW-0805">Transcription regulation</keyword>
<reference evidence="8" key="1">
    <citation type="journal article" date="2019" name="Int. J. Syst. Evol. Microbiol.">
        <title>The Global Catalogue of Microorganisms (GCM) 10K type strain sequencing project: providing services to taxonomists for standard genome sequencing and annotation.</title>
        <authorList>
            <consortium name="The Broad Institute Genomics Platform"/>
            <consortium name="The Broad Institute Genome Sequencing Center for Infectious Disease"/>
            <person name="Wu L."/>
            <person name="Ma J."/>
        </authorList>
    </citation>
    <scope>NUCLEOTIDE SEQUENCE [LARGE SCALE GENOMIC DNA]</scope>
    <source>
        <strain evidence="8">TISTR 1827</strain>
    </source>
</reference>
<dbReference type="InterPro" id="IPR023772">
    <property type="entry name" value="DNA-bd_HTH_TetR-type_CS"/>
</dbReference>
<evidence type="ECO:0000256" key="3">
    <source>
        <dbReference type="ARBA" id="ARBA00023125"/>
    </source>
</evidence>
<comment type="caution">
    <text evidence="7">The sequence shown here is derived from an EMBL/GenBank/DDBJ whole genome shotgun (WGS) entry which is preliminary data.</text>
</comment>
<dbReference type="PANTHER" id="PTHR30055:SF234">
    <property type="entry name" value="HTH-TYPE TRANSCRIPTIONAL REGULATOR BETI"/>
    <property type="match status" value="1"/>
</dbReference>
<keyword evidence="3 5" id="KW-0238">DNA-binding</keyword>
<dbReference type="EMBL" id="JBHUMY010000032">
    <property type="protein sequence ID" value="MFD2662739.1"/>
    <property type="molecule type" value="Genomic_DNA"/>
</dbReference>
<dbReference type="PANTHER" id="PTHR30055">
    <property type="entry name" value="HTH-TYPE TRANSCRIPTIONAL REGULATOR RUTR"/>
    <property type="match status" value="1"/>
</dbReference>